<evidence type="ECO:0000313" key="3">
    <source>
        <dbReference type="Proteomes" id="UP000799766"/>
    </source>
</evidence>
<gene>
    <name evidence="2" type="ORF">BDY21DRAFT_383251</name>
</gene>
<dbReference type="InterPro" id="IPR018788">
    <property type="entry name" value="Proteasome_assmbl_chp_3"/>
</dbReference>
<keyword evidence="3" id="KW-1185">Reference proteome</keyword>
<proteinExistence type="predicted"/>
<evidence type="ECO:0000313" key="2">
    <source>
        <dbReference type="EMBL" id="KAF2462290.1"/>
    </source>
</evidence>
<evidence type="ECO:0008006" key="4">
    <source>
        <dbReference type="Google" id="ProtNLM"/>
    </source>
</evidence>
<dbReference type="PANTHER" id="PTHR31051">
    <property type="entry name" value="PROTEASOME ASSEMBLY CHAPERONE 3"/>
    <property type="match status" value="1"/>
</dbReference>
<organism evidence="2 3">
    <name type="scientific">Lineolata rhizophorae</name>
    <dbReference type="NCBI Taxonomy" id="578093"/>
    <lineage>
        <taxon>Eukaryota</taxon>
        <taxon>Fungi</taxon>
        <taxon>Dikarya</taxon>
        <taxon>Ascomycota</taxon>
        <taxon>Pezizomycotina</taxon>
        <taxon>Dothideomycetes</taxon>
        <taxon>Dothideomycetes incertae sedis</taxon>
        <taxon>Lineolatales</taxon>
        <taxon>Lineolataceae</taxon>
        <taxon>Lineolata</taxon>
    </lineage>
</organism>
<dbReference type="Gene3D" id="3.30.230.90">
    <property type="match status" value="1"/>
</dbReference>
<reference evidence="2" key="1">
    <citation type="journal article" date="2020" name="Stud. Mycol.">
        <title>101 Dothideomycetes genomes: a test case for predicting lifestyles and emergence of pathogens.</title>
        <authorList>
            <person name="Haridas S."/>
            <person name="Albert R."/>
            <person name="Binder M."/>
            <person name="Bloem J."/>
            <person name="Labutti K."/>
            <person name="Salamov A."/>
            <person name="Andreopoulos B."/>
            <person name="Baker S."/>
            <person name="Barry K."/>
            <person name="Bills G."/>
            <person name="Bluhm B."/>
            <person name="Cannon C."/>
            <person name="Castanera R."/>
            <person name="Culley D."/>
            <person name="Daum C."/>
            <person name="Ezra D."/>
            <person name="Gonzalez J."/>
            <person name="Henrissat B."/>
            <person name="Kuo A."/>
            <person name="Liang C."/>
            <person name="Lipzen A."/>
            <person name="Lutzoni F."/>
            <person name="Magnuson J."/>
            <person name="Mondo S."/>
            <person name="Nolan M."/>
            <person name="Ohm R."/>
            <person name="Pangilinan J."/>
            <person name="Park H.-J."/>
            <person name="Ramirez L."/>
            <person name="Alfaro M."/>
            <person name="Sun H."/>
            <person name="Tritt A."/>
            <person name="Yoshinaga Y."/>
            <person name="Zwiers L.-H."/>
            <person name="Turgeon B."/>
            <person name="Goodwin S."/>
            <person name="Spatafora J."/>
            <person name="Crous P."/>
            <person name="Grigoriev I."/>
        </authorList>
    </citation>
    <scope>NUCLEOTIDE SEQUENCE</scope>
    <source>
        <strain evidence="2">ATCC 16933</strain>
    </source>
</reference>
<evidence type="ECO:0000256" key="1">
    <source>
        <dbReference type="SAM" id="MobiDB-lite"/>
    </source>
</evidence>
<name>A0A6A6PEQ2_9PEZI</name>
<protein>
    <recommendedName>
        <fullName evidence="4">Proteasome assembly chaperone 3</fullName>
    </recommendedName>
</protein>
<sequence>MEADTVPEVSRDTFPARTRTAAGDVDGIPTCVMAVDFADKILVTISQSGRLAQWVHVPLAAADPDLSSQRSASAADPSYGEDGEDDGDAVGKDPGLLPMTHLTATTVLGGTVPEREVAGQLCVTQIASAIVTKEPEEQRLLVVGLGLEKARLERGAFMEILGLVLGCL</sequence>
<dbReference type="GO" id="GO:0043248">
    <property type="term" value="P:proteasome assembly"/>
    <property type="evidence" value="ECO:0007669"/>
    <property type="project" value="InterPro"/>
</dbReference>
<dbReference type="AlphaFoldDB" id="A0A6A6PEQ2"/>
<dbReference type="InterPro" id="IPR053720">
    <property type="entry name" value="Psm_Assembly_Chaperone"/>
</dbReference>
<feature type="region of interest" description="Disordered" evidence="1">
    <location>
        <begin position="65"/>
        <end position="93"/>
    </location>
</feature>
<dbReference type="EMBL" id="MU001670">
    <property type="protein sequence ID" value="KAF2462290.1"/>
    <property type="molecule type" value="Genomic_DNA"/>
</dbReference>
<dbReference type="Proteomes" id="UP000799766">
    <property type="component" value="Unassembled WGS sequence"/>
</dbReference>
<dbReference type="OrthoDB" id="5593278at2759"/>
<dbReference type="PANTHER" id="PTHR31051:SF1">
    <property type="entry name" value="PROTEASOME ASSEMBLY CHAPERONE 3"/>
    <property type="match status" value="1"/>
</dbReference>
<accession>A0A6A6PEQ2</accession>
<feature type="compositionally biased region" description="Acidic residues" evidence="1">
    <location>
        <begin position="79"/>
        <end position="88"/>
    </location>
</feature>